<dbReference type="RefSeq" id="WP_186836021.1">
    <property type="nucleotide sequence ID" value="NZ_JACOPD010000001.1"/>
</dbReference>
<dbReference type="EMBL" id="JACOPD010000001">
    <property type="protein sequence ID" value="MBC5679784.1"/>
    <property type="molecule type" value="Genomic_DNA"/>
</dbReference>
<dbReference type="PANTHER" id="PTHR43531:SF11">
    <property type="entry name" value="METHYL-ACCEPTING CHEMOTAXIS PROTEIN 3"/>
    <property type="match status" value="1"/>
</dbReference>
<dbReference type="Pfam" id="PF07238">
    <property type="entry name" value="PilZ"/>
    <property type="match status" value="1"/>
</dbReference>
<dbReference type="InterPro" id="IPR009875">
    <property type="entry name" value="PilZ_domain"/>
</dbReference>
<accession>A0ABR7FX66</accession>
<feature type="transmembrane region" description="Helical" evidence="4">
    <location>
        <begin position="17"/>
        <end position="34"/>
    </location>
</feature>
<feature type="domain" description="Methyl-accepting transducer" evidence="5">
    <location>
        <begin position="214"/>
        <end position="450"/>
    </location>
</feature>
<feature type="transmembrane region" description="Helical" evidence="4">
    <location>
        <begin position="78"/>
        <end position="111"/>
    </location>
</feature>
<dbReference type="Gene3D" id="1.10.287.950">
    <property type="entry name" value="Methyl-accepting chemotaxis protein"/>
    <property type="match status" value="1"/>
</dbReference>
<feature type="transmembrane region" description="Helical" evidence="4">
    <location>
        <begin position="117"/>
        <end position="135"/>
    </location>
</feature>
<keyword evidence="4" id="KW-0812">Transmembrane</keyword>
<comment type="caution">
    <text evidence="6">The sequence shown here is derived from an EMBL/GenBank/DDBJ whole genome shotgun (WGS) entry which is preliminary data.</text>
</comment>
<organism evidence="6 7">
    <name type="scientific">Lachnospira hominis</name>
    <name type="common">ex Liu et al. 2021</name>
    <dbReference type="NCBI Taxonomy" id="2763051"/>
    <lineage>
        <taxon>Bacteria</taxon>
        <taxon>Bacillati</taxon>
        <taxon>Bacillota</taxon>
        <taxon>Clostridia</taxon>
        <taxon>Lachnospirales</taxon>
        <taxon>Lachnospiraceae</taxon>
        <taxon>Lachnospira</taxon>
    </lineage>
</organism>
<dbReference type="SMART" id="SM00283">
    <property type="entry name" value="MA"/>
    <property type="match status" value="1"/>
</dbReference>
<keyword evidence="7" id="KW-1185">Reference proteome</keyword>
<evidence type="ECO:0000313" key="7">
    <source>
        <dbReference type="Proteomes" id="UP000628463"/>
    </source>
</evidence>
<sequence>MQEYDESFFRAKANKRARLTWLILLVIITVYYGVKIPSDDVELSRFLAFTITGWLLYISGAVYLIIRGNDSNKYKWFLGVGYLLFYAVITWTSLSQITFVFVMPLISMMILYKDPKYIKSMMWMTLFVLISSNMYNGFAKGMMDFVSSAECALQFAMILCCFFCTDSSIKHLIESDGALTASIKANLARVVKTVEQVKDASNSIVDGVTVVRELADENKEGADNVVKDMKTLASNNEILNDKTISSVEMTKVIDTQVKDVADLMNEVVTLIGASVEHASTSENELKEVVEVTNKMAVLSKDVEKILKDFKADFNSVKEETGTIESISSQTNLLALNASIEAARAGEAGKGFAVVADEIRNLSSGTKESSNSIMEALSHLEETSEKMMESITETVKLIQLNIDKMAYVNKSVTDITNDASTLGENIRIVDSAVKEVESSNKTLTENMNHVGEVMHIMTQSINEAEQTTKTMLSKYELSAKSALDIESVVGELMEELGVGGFMGVQDVKSGMKISLVLNTDISGRKEYTGEVVECKNNDIFVTLDKDVRIVQDDVRKPQLCRLQIVVENVLYCWKDIAVRNSKPAEKGQYRLNIQTNPEVYNRRKYPRMPFDNKCVIRIDGRADSYNGHMVNISANGFAFVVNDNIFESMKNKNITAEVEDFAVIGDKPLEGCVIRCSNNDGEYIVGCRMPEDSEAIKEYVSKNYSV</sequence>
<dbReference type="PANTHER" id="PTHR43531">
    <property type="entry name" value="PROTEIN ICFG"/>
    <property type="match status" value="1"/>
</dbReference>
<dbReference type="PROSITE" id="PS50111">
    <property type="entry name" value="CHEMOTAXIS_TRANSDUC_2"/>
    <property type="match status" value="1"/>
</dbReference>
<dbReference type="SUPFAM" id="SSF58104">
    <property type="entry name" value="Methyl-accepting chemotaxis protein (MCP) signaling domain"/>
    <property type="match status" value="1"/>
</dbReference>
<evidence type="ECO:0000256" key="2">
    <source>
        <dbReference type="ARBA" id="ARBA00029447"/>
    </source>
</evidence>
<feature type="transmembrane region" description="Helical" evidence="4">
    <location>
        <begin position="46"/>
        <end position="66"/>
    </location>
</feature>
<dbReference type="Pfam" id="PF00015">
    <property type="entry name" value="MCPsignal"/>
    <property type="match status" value="1"/>
</dbReference>
<gene>
    <name evidence="6" type="ORF">H8S01_02240</name>
</gene>
<proteinExistence type="inferred from homology"/>
<reference evidence="6 7" key="1">
    <citation type="submission" date="2020-08" db="EMBL/GenBank/DDBJ databases">
        <title>Genome public.</title>
        <authorList>
            <person name="Liu C."/>
            <person name="Sun Q."/>
        </authorList>
    </citation>
    <scope>NUCLEOTIDE SEQUENCE [LARGE SCALE GENOMIC DNA]</scope>
    <source>
        <strain evidence="6 7">NSJ-43</strain>
    </source>
</reference>
<keyword evidence="4" id="KW-0472">Membrane</keyword>
<dbReference type="SUPFAM" id="SSF141371">
    <property type="entry name" value="PilZ domain-like"/>
    <property type="match status" value="1"/>
</dbReference>
<keyword evidence="3" id="KW-0807">Transducer</keyword>
<comment type="similarity">
    <text evidence="2">Belongs to the methyl-accepting chemotaxis (MCP) protein family.</text>
</comment>
<name>A0ABR7FX66_9FIRM</name>
<evidence type="ECO:0000256" key="3">
    <source>
        <dbReference type="PROSITE-ProRule" id="PRU00284"/>
    </source>
</evidence>
<evidence type="ECO:0000256" key="4">
    <source>
        <dbReference type="SAM" id="Phobius"/>
    </source>
</evidence>
<dbReference type="InterPro" id="IPR004089">
    <property type="entry name" value="MCPsignal_dom"/>
</dbReference>
<keyword evidence="4" id="KW-1133">Transmembrane helix</keyword>
<evidence type="ECO:0000256" key="1">
    <source>
        <dbReference type="ARBA" id="ARBA00022500"/>
    </source>
</evidence>
<evidence type="ECO:0000313" key="6">
    <source>
        <dbReference type="EMBL" id="MBC5679784.1"/>
    </source>
</evidence>
<protein>
    <submittedName>
        <fullName evidence="6">PilZ domain-containing protein</fullName>
    </submittedName>
</protein>
<dbReference type="InterPro" id="IPR051310">
    <property type="entry name" value="MCP_chemotaxis"/>
</dbReference>
<keyword evidence="1" id="KW-0145">Chemotaxis</keyword>
<evidence type="ECO:0000259" key="5">
    <source>
        <dbReference type="PROSITE" id="PS50111"/>
    </source>
</evidence>
<dbReference type="Proteomes" id="UP000628463">
    <property type="component" value="Unassembled WGS sequence"/>
</dbReference>